<keyword evidence="6" id="KW-0966">Cell projection</keyword>
<keyword evidence="3" id="KW-0963">Cytoplasm</keyword>
<comment type="subcellular location">
    <subcellularLocation>
        <location evidence="1">Cell projection</location>
        <location evidence="1">Cilium</location>
        <location evidence="1">Flagellum</location>
    </subcellularLocation>
    <subcellularLocation>
        <location evidence="2">Cytoplasm</location>
    </subcellularLocation>
</comment>
<keyword evidence="4" id="KW-0282">Flagellum</keyword>
<feature type="domain" description="CFAP65-like ninth Ig-like" evidence="11">
    <location>
        <begin position="1038"/>
        <end position="1212"/>
    </location>
</feature>
<dbReference type="PANTHER" id="PTHR46127">
    <property type="entry name" value="CILIA- AND FLAGELLA-ASSOCIATED PROTEIN 65"/>
    <property type="match status" value="1"/>
</dbReference>
<evidence type="ECO:0000256" key="4">
    <source>
        <dbReference type="ARBA" id="ARBA00022846"/>
    </source>
</evidence>
<evidence type="ECO:0000313" key="14">
    <source>
        <dbReference type="EMBL" id="OQR93771.1"/>
    </source>
</evidence>
<dbReference type="Gene3D" id="2.60.40.10">
    <property type="entry name" value="Immunoglobulins"/>
    <property type="match status" value="9"/>
</dbReference>
<evidence type="ECO:0000259" key="13">
    <source>
        <dbReference type="Pfam" id="PF25249"/>
    </source>
</evidence>
<dbReference type="STRING" id="1202772.A0A1V9Z751"/>
<protein>
    <recommendedName>
        <fullName evidence="16">Abnormal spindle-like microcephaly-associated protein ASH domain-containing protein</fullName>
    </recommendedName>
</protein>
<dbReference type="Proteomes" id="UP000243579">
    <property type="component" value="Unassembled WGS sequence"/>
</dbReference>
<comment type="caution">
    <text evidence="14">The sequence shown here is derived from an EMBL/GenBank/DDBJ whole genome shotgun (WGS) entry which is preliminary data.</text>
</comment>
<evidence type="ECO:0000256" key="2">
    <source>
        <dbReference type="ARBA" id="ARBA00004496"/>
    </source>
</evidence>
<feature type="compositionally biased region" description="Basic residues" evidence="7">
    <location>
        <begin position="1539"/>
        <end position="1557"/>
    </location>
</feature>
<dbReference type="Pfam" id="PF25248">
    <property type="entry name" value="Ig_CFAP65_8th"/>
    <property type="match status" value="1"/>
</dbReference>
<dbReference type="InterPro" id="IPR058536">
    <property type="entry name" value="Ig_CFAP65_4th"/>
</dbReference>
<keyword evidence="15" id="KW-1185">Reference proteome</keyword>
<feature type="region of interest" description="Disordered" evidence="7">
    <location>
        <begin position="1470"/>
        <end position="1569"/>
    </location>
</feature>
<dbReference type="InterPro" id="IPR013783">
    <property type="entry name" value="Ig-like_fold"/>
</dbReference>
<evidence type="ECO:0000256" key="5">
    <source>
        <dbReference type="ARBA" id="ARBA00023069"/>
    </source>
</evidence>
<dbReference type="GO" id="GO:0031514">
    <property type="term" value="C:motile cilium"/>
    <property type="evidence" value="ECO:0007669"/>
    <property type="project" value="UniProtKB-SubCell"/>
</dbReference>
<feature type="domain" description="CFAP65 seventh Ig-like" evidence="13">
    <location>
        <begin position="804"/>
        <end position="884"/>
    </location>
</feature>
<dbReference type="InterPro" id="IPR056305">
    <property type="entry name" value="Ig_CFAP65_10th"/>
</dbReference>
<dbReference type="InterPro" id="IPR057467">
    <property type="entry name" value="Ig_CFAP65_8th"/>
</dbReference>
<evidence type="ECO:0008006" key="16">
    <source>
        <dbReference type="Google" id="ProtNLM"/>
    </source>
</evidence>
<keyword evidence="5" id="KW-0969">Cilium</keyword>
<sequence>MAEEPVLNRVEQHRVYGIDCGDEILFGAGTWAPGGEHTKKLTVKNVSNKTIKFKYDLPRTKYFSMDFPVLITLSPGTSRVLDIAFRPVQYEEYDDFIRFSVHIIDGGVKATNGLFRLPVKARISMLRVELPSGLDFGFCPTAETTDVVFQLKNTGQIDAHFRWTLPDAGEHGRPFVLTPATGDIAAGQTLDIAATFSPKTASVYVVTAHFAAHELGETHQHQETNLKVSGIGKYAYFAASETDLDFGDMLVGGPSTHKSPTEREFVLRNRSLVRASFHIYPMETDHEPVFFFSPLKGTIPPESALPVRVKYTPLSPGTFTCDHFKIVTPGGHAVTIVCKGRATGPVVTLWKTNRASNLVPGHSINFRDVRVGDAEARVLFLKNESAIPVRFQLMGAANGIFALDKVAGTIPPLLECSILLTFAPAAPGNYYRRLFCLVQNQATVFVDLLGTGYDADVRPAPFQQAHVDAYRLRCQHNLGHLSPDGLEALWADQGDALFLEGALQRQRQRTQEPTVRLLTRSGEALLADVDVCHEFFVQPDDRHGAILASDALLDFGGGLDAKTTLVVTNQTRGKVTCAWRIAEAPTAVEGGNFTIYPPVCDIAPGASAEFKVSFNPRQSNTYYFAELESTVYFKSNRTFRLVNPATLTPPWYETWMVAIVMSWTCRCVVVHATGHTFASADSQFLSKVSIATAKDGLCAFPPAYIGDSVFQTVVFVNGSDTPAVFSVVQDPSRVFRVKPSCGLIPANGFHLVQIRFSPTKSRRYSYGLKTIVNHSTPVILELTGMGCFPHLLCTEIEGGPAIDKLFVKPTSVGLSSTRLFRVQNGARIPLVFRWSIPPAVQDVFSLSPLVHRLLGNETSVIACVFSPATTKQYNQRLALHVKAISLGRGDKPGARLPVLQDVAIKVTGVGTSGAVAFEPATLTLPTVLVNSDVTAPFALVNRSDCDLRFELRARVLDSSKLMARPELDKRRAATYVSFSKPRGVIGARSTQQVVIAFRGDLAGTYDYAIQCAVATVDAPKNDDDACVEMIVHASAAFPTLFFEDIREAQTPTALAWTQFQCEEINTFMAAPLTNEELRINSESSPDLSLLKVFPLQFTPSVVGSAPEAVVIQLRNPGSLVVDFRIFYPNESDVEIEPWADTSEPTTDELRQNIIIDSKLFTVTPRTGVLQPHQSLELRLSYSYASLQYDGMHDLPLLLSVSQGKKMMLALNGRTLPRGAPFVFLPRTTWTLAPVMLGETGRKAHMHSRPVLQQFQFFNRGDAPLLVDVDDTEFAAINAASCNFPVLECLTQRATVPAHGSLFLDIEFCPLENKTYRASLLLAVEGVDVPYTAQLQLPVVAQGYQPAQLSYAAARASVVANGPPSEPKLPPQARAALSCDIVDLGHVCVHSEPSRVVVVTNTTATATLAFAWDAAHHLVHAGRVRFFPMSGKLGPQEHVVVRVTVAPQAELLVVDHDIACWLRVLEDAAPAAPTRSVADAPKPTDSRPSVLTRTTVSSRAHFSREEAADDTQWMPPVAQALPRLKPKPAPASGSGMRSPKGPRRKPSPTRSNSNRKVKSSGVGDGAGLEDTPGKALVPLYLHVFAHSLPLELFRRQYPREEFQRRPLAVQATELRLLDDLEQLRGQWRATKEPAVLNEGRHVIEGVVGQLFTDLFNTGTIDQAFEELPKEPPTPFYEQLTASPAAKSSCRAACLKRLLVEDDFRRLAGLVLENTMLNVVQEISLGEFDLACLPKQLVFLPED</sequence>
<evidence type="ECO:0000256" key="3">
    <source>
        <dbReference type="ARBA" id="ARBA00022490"/>
    </source>
</evidence>
<dbReference type="GO" id="GO:0005737">
    <property type="term" value="C:cytoplasm"/>
    <property type="evidence" value="ECO:0007669"/>
    <property type="project" value="UniProtKB-SubCell"/>
</dbReference>
<feature type="compositionally biased region" description="Polar residues" evidence="7">
    <location>
        <begin position="1485"/>
        <end position="1499"/>
    </location>
</feature>
<evidence type="ECO:0000256" key="1">
    <source>
        <dbReference type="ARBA" id="ARBA00004230"/>
    </source>
</evidence>
<reference evidence="14 15" key="1">
    <citation type="journal article" date="2014" name="Genome Biol. Evol.">
        <title>The secreted proteins of Achlya hypogyna and Thraustotheca clavata identify the ancestral oomycete secretome and reveal gene acquisitions by horizontal gene transfer.</title>
        <authorList>
            <person name="Misner I."/>
            <person name="Blouin N."/>
            <person name="Leonard G."/>
            <person name="Richards T.A."/>
            <person name="Lane C.E."/>
        </authorList>
    </citation>
    <scope>NUCLEOTIDE SEQUENCE [LARGE SCALE GENOMIC DNA]</scope>
    <source>
        <strain evidence="14 15">ATCC 48635</strain>
    </source>
</reference>
<dbReference type="InterPro" id="IPR057470">
    <property type="entry name" value="Ig_CFAP65_7th"/>
</dbReference>
<evidence type="ECO:0000259" key="9">
    <source>
        <dbReference type="Pfam" id="PF24291"/>
    </source>
</evidence>
<dbReference type="Pfam" id="PF25249">
    <property type="entry name" value="Ig_CFAP65_7th"/>
    <property type="match status" value="1"/>
</dbReference>
<gene>
    <name evidence="14" type="ORF">ACHHYP_02303</name>
</gene>
<evidence type="ECO:0000256" key="6">
    <source>
        <dbReference type="ARBA" id="ARBA00023273"/>
    </source>
</evidence>
<feature type="domain" description="HYDIN/VesB/CFA65-like Ig-like" evidence="8">
    <location>
        <begin position="128"/>
        <end position="201"/>
    </location>
</feature>
<evidence type="ECO:0000313" key="15">
    <source>
        <dbReference type="Proteomes" id="UP000243579"/>
    </source>
</evidence>
<feature type="domain" description="CFAP65 eight Ig-like" evidence="12">
    <location>
        <begin position="913"/>
        <end position="1020"/>
    </location>
</feature>
<dbReference type="PANTHER" id="PTHR46127:SF1">
    <property type="entry name" value="CILIA- AND FLAGELLA-ASSOCIATED PROTEIN 65"/>
    <property type="match status" value="1"/>
</dbReference>
<evidence type="ECO:0000259" key="12">
    <source>
        <dbReference type="Pfam" id="PF25248"/>
    </source>
</evidence>
<feature type="domain" description="HYDIN/VesB/CFA65-like Ig-like" evidence="8">
    <location>
        <begin position="705"/>
        <end position="784"/>
    </location>
</feature>
<dbReference type="Pfam" id="PF24816">
    <property type="entry name" value="Ig_CFAP65__9th"/>
    <property type="match status" value="1"/>
</dbReference>
<dbReference type="OrthoDB" id="415597at2759"/>
<dbReference type="InterPro" id="IPR052614">
    <property type="entry name" value="CFAP65"/>
</dbReference>
<feature type="domain" description="CFAP65 tenth Ig-like" evidence="9">
    <location>
        <begin position="1228"/>
        <end position="1327"/>
    </location>
</feature>
<evidence type="ECO:0000259" key="11">
    <source>
        <dbReference type="Pfam" id="PF24816"/>
    </source>
</evidence>
<dbReference type="InterPro" id="IPR053879">
    <property type="entry name" value="HYDIN_VesB_CFA65-like_Ig"/>
</dbReference>
<feature type="domain" description="CFAP65 fourth Ig-like" evidence="10">
    <location>
        <begin position="363"/>
        <end position="454"/>
    </location>
</feature>
<dbReference type="EMBL" id="JNBR01000396">
    <property type="protein sequence ID" value="OQR93771.1"/>
    <property type="molecule type" value="Genomic_DNA"/>
</dbReference>
<accession>A0A1V9Z751</accession>
<dbReference type="InterPro" id="IPR056344">
    <property type="entry name" value="Ig_CFAP65-like_9th"/>
</dbReference>
<evidence type="ECO:0000259" key="8">
    <source>
        <dbReference type="Pfam" id="PF22544"/>
    </source>
</evidence>
<dbReference type="Pfam" id="PF24507">
    <property type="entry name" value="Ig_CFAP65_4th"/>
    <property type="match status" value="1"/>
</dbReference>
<proteinExistence type="predicted"/>
<name>A0A1V9Z751_ACHHY</name>
<dbReference type="Pfam" id="PF24291">
    <property type="entry name" value="Ig_CFAP65"/>
    <property type="match status" value="1"/>
</dbReference>
<evidence type="ECO:0000256" key="7">
    <source>
        <dbReference type="SAM" id="MobiDB-lite"/>
    </source>
</evidence>
<dbReference type="Pfam" id="PF22544">
    <property type="entry name" value="HYDIN_VesB_CFA65-like_Ig"/>
    <property type="match status" value="2"/>
</dbReference>
<evidence type="ECO:0000259" key="10">
    <source>
        <dbReference type="Pfam" id="PF24507"/>
    </source>
</evidence>
<organism evidence="14 15">
    <name type="scientific">Achlya hypogyna</name>
    <name type="common">Oomycete</name>
    <name type="synonym">Protoachlya hypogyna</name>
    <dbReference type="NCBI Taxonomy" id="1202772"/>
    <lineage>
        <taxon>Eukaryota</taxon>
        <taxon>Sar</taxon>
        <taxon>Stramenopiles</taxon>
        <taxon>Oomycota</taxon>
        <taxon>Saprolegniomycetes</taxon>
        <taxon>Saprolegniales</taxon>
        <taxon>Achlyaceae</taxon>
        <taxon>Achlya</taxon>
    </lineage>
</organism>